<dbReference type="GO" id="GO:0070181">
    <property type="term" value="F:small ribosomal subunit rRNA binding"/>
    <property type="evidence" value="ECO:0007669"/>
    <property type="project" value="TreeGrafter"/>
</dbReference>
<reference evidence="5" key="1">
    <citation type="submission" date="2016-12" db="EMBL/GenBank/DDBJ databases">
        <title>The genomes of Aspergillus section Nigri reveals drivers in fungal speciation.</title>
        <authorList>
            <consortium name="DOE Joint Genome Institute"/>
            <person name="Vesth T.C."/>
            <person name="Nybo J."/>
            <person name="Theobald S."/>
            <person name="Brandl J."/>
            <person name="Frisvad J.C."/>
            <person name="Nielsen K.F."/>
            <person name="Lyhne E.K."/>
            <person name="Kogle M.E."/>
            <person name="Kuo A."/>
            <person name="Riley R."/>
            <person name="Clum A."/>
            <person name="Nolan M."/>
            <person name="Lipzen A."/>
            <person name="Salamov A."/>
            <person name="Henrissat B."/>
            <person name="Wiebenga A."/>
            <person name="De vries R.P."/>
            <person name="Grigoriev I.V."/>
            <person name="Mortensen U.H."/>
            <person name="Andersen M.R."/>
            <person name="Baker S.E."/>
        </authorList>
    </citation>
    <scope>NUCLEOTIDE SEQUENCE</scope>
    <source>
        <strain evidence="5">IBT 28561</strain>
    </source>
</reference>
<evidence type="ECO:0000256" key="2">
    <source>
        <dbReference type="ARBA" id="ARBA00022980"/>
    </source>
</evidence>
<dbReference type="PANTHER" id="PTHR13479:SF40">
    <property type="entry name" value="SMALL RIBOSOMAL SUBUNIT PROTEIN BS18M"/>
    <property type="match status" value="1"/>
</dbReference>
<name>A0A2I1CZ72_ASPC2</name>
<dbReference type="RefSeq" id="XP_024691517.1">
    <property type="nucleotide sequence ID" value="XM_024838921.1"/>
</dbReference>
<dbReference type="GeneID" id="36546445"/>
<dbReference type="OrthoDB" id="21463at2759"/>
<dbReference type="AlphaFoldDB" id="A0A2I1CZ72"/>
<evidence type="ECO:0000256" key="1">
    <source>
        <dbReference type="ARBA" id="ARBA00005589"/>
    </source>
</evidence>
<dbReference type="VEuPathDB" id="FungiDB:P168DRAFT_305307"/>
<keyword evidence="6" id="KW-1185">Reference proteome</keyword>
<dbReference type="Proteomes" id="UP000234254">
    <property type="component" value="Unassembled WGS sequence"/>
</dbReference>
<dbReference type="GO" id="GO:0005763">
    <property type="term" value="C:mitochondrial small ribosomal subunit"/>
    <property type="evidence" value="ECO:0007669"/>
    <property type="project" value="TreeGrafter"/>
</dbReference>
<comment type="similarity">
    <text evidence="1">Belongs to the bacterial ribosomal protein bS18 family.</text>
</comment>
<organism evidence="5 6">
    <name type="scientific">Aspergillus campestris (strain IBT 28561)</name>
    <dbReference type="NCBI Taxonomy" id="1392248"/>
    <lineage>
        <taxon>Eukaryota</taxon>
        <taxon>Fungi</taxon>
        <taxon>Dikarya</taxon>
        <taxon>Ascomycota</taxon>
        <taxon>Pezizomycotina</taxon>
        <taxon>Eurotiomycetes</taxon>
        <taxon>Eurotiomycetidae</taxon>
        <taxon>Eurotiales</taxon>
        <taxon>Aspergillaceae</taxon>
        <taxon>Aspergillus</taxon>
        <taxon>Aspergillus subgen. Circumdati</taxon>
    </lineage>
</organism>
<dbReference type="Gene3D" id="4.10.640.10">
    <property type="entry name" value="Ribosomal protein S18"/>
    <property type="match status" value="1"/>
</dbReference>
<evidence type="ECO:0000256" key="4">
    <source>
        <dbReference type="ARBA" id="ARBA00035264"/>
    </source>
</evidence>
<evidence type="ECO:0000313" key="5">
    <source>
        <dbReference type="EMBL" id="PKY02923.1"/>
    </source>
</evidence>
<comment type="caution">
    <text evidence="5">The sequence shown here is derived from an EMBL/GenBank/DDBJ whole genome shotgun (WGS) entry which is preliminary data.</text>
</comment>
<dbReference type="InterPro" id="IPR001648">
    <property type="entry name" value="Ribosomal_bS18"/>
</dbReference>
<keyword evidence="2 5" id="KW-0689">Ribosomal protein</keyword>
<evidence type="ECO:0000256" key="3">
    <source>
        <dbReference type="ARBA" id="ARBA00023274"/>
    </source>
</evidence>
<keyword evidence="3" id="KW-0687">Ribonucleoprotein</keyword>
<gene>
    <name evidence="5" type="ORF">P168DRAFT_305307</name>
</gene>
<dbReference type="PANTHER" id="PTHR13479">
    <property type="entry name" value="30S RIBOSOMAL PROTEIN S18"/>
    <property type="match status" value="1"/>
</dbReference>
<dbReference type="SUPFAM" id="SSF46911">
    <property type="entry name" value="Ribosomal protein S18"/>
    <property type="match status" value="1"/>
</dbReference>
<accession>A0A2I1CZ72</accession>
<dbReference type="GO" id="GO:0032543">
    <property type="term" value="P:mitochondrial translation"/>
    <property type="evidence" value="ECO:0007669"/>
    <property type="project" value="TreeGrafter"/>
</dbReference>
<evidence type="ECO:0000313" key="6">
    <source>
        <dbReference type="Proteomes" id="UP000234254"/>
    </source>
</evidence>
<dbReference type="EMBL" id="MSFM01000008">
    <property type="protein sequence ID" value="PKY02923.1"/>
    <property type="molecule type" value="Genomic_DNA"/>
</dbReference>
<sequence length="201" mass="22954">MALHLSSWSPLQAVGAAMRSVSASACRYNSTAAFNGAAPEQAGNVYQSQKPRTYREPRTYRKRMPNREKFIMDQKAQGESRALEKYQTREWKTGDVYAPRDLSTTEMRKWRERKFPSKDAFDALDINPLDLYKNFAIMSEYVTNMGRIKHSNTTGLRPVNQRRLSKAIRRAVGLGLMPSVHRHPEILAMELRSRLEAGGGF</sequence>
<dbReference type="GO" id="GO:0003735">
    <property type="term" value="F:structural constituent of ribosome"/>
    <property type="evidence" value="ECO:0007669"/>
    <property type="project" value="InterPro"/>
</dbReference>
<dbReference type="FunFam" id="4.10.640.10:FF:000013">
    <property type="entry name" value="37S ribosomal protein S18"/>
    <property type="match status" value="1"/>
</dbReference>
<protein>
    <recommendedName>
        <fullName evidence="4">Small ribosomal subunit protein bS18m</fullName>
    </recommendedName>
</protein>
<dbReference type="InterPro" id="IPR036870">
    <property type="entry name" value="Ribosomal_bS18_sf"/>
</dbReference>
<dbReference type="Pfam" id="PF01084">
    <property type="entry name" value="Ribosomal_S18"/>
    <property type="match status" value="1"/>
</dbReference>
<proteinExistence type="inferred from homology"/>